<keyword evidence="5" id="KW-0539">Nucleus</keyword>
<dbReference type="PANTHER" id="PTHR10763">
    <property type="entry name" value="CELL DIVISION CONTROL PROTEIN 6-RELATED"/>
    <property type="match status" value="1"/>
</dbReference>
<feature type="domain" description="BAH" evidence="7">
    <location>
        <begin position="1137"/>
        <end position="1271"/>
    </location>
</feature>
<dbReference type="GO" id="GO:0005524">
    <property type="term" value="F:ATP binding"/>
    <property type="evidence" value="ECO:0007669"/>
    <property type="project" value="InterPro"/>
</dbReference>
<protein>
    <recommendedName>
        <fullName evidence="7">BAH domain-containing protein</fullName>
    </recommendedName>
</protein>
<dbReference type="InterPro" id="IPR003593">
    <property type="entry name" value="AAA+_ATPase"/>
</dbReference>
<feature type="domain" description="BAH" evidence="7">
    <location>
        <begin position="159"/>
        <end position="312"/>
    </location>
</feature>
<evidence type="ECO:0000256" key="5">
    <source>
        <dbReference type="ARBA" id="ARBA00023242"/>
    </source>
</evidence>
<feature type="compositionally biased region" description="Basic and acidic residues" evidence="6">
    <location>
        <begin position="1024"/>
        <end position="1040"/>
    </location>
</feature>
<organism evidence="8">
    <name type="scientific">Ditylum brightwellii</name>
    <dbReference type="NCBI Taxonomy" id="49249"/>
    <lineage>
        <taxon>Eukaryota</taxon>
        <taxon>Sar</taxon>
        <taxon>Stramenopiles</taxon>
        <taxon>Ochrophyta</taxon>
        <taxon>Bacillariophyta</taxon>
        <taxon>Mediophyceae</taxon>
        <taxon>Lithodesmiophycidae</taxon>
        <taxon>Lithodesmiales</taxon>
        <taxon>Lithodesmiaceae</taxon>
        <taxon>Ditylum</taxon>
    </lineage>
</organism>
<dbReference type="InterPro" id="IPR003959">
    <property type="entry name" value="ATPase_AAA_core"/>
</dbReference>
<accession>A0A7S4UQR5</accession>
<evidence type="ECO:0000256" key="4">
    <source>
        <dbReference type="ARBA" id="ARBA00023125"/>
    </source>
</evidence>
<dbReference type="GO" id="GO:0005664">
    <property type="term" value="C:nuclear origin of replication recognition complex"/>
    <property type="evidence" value="ECO:0007669"/>
    <property type="project" value="TreeGrafter"/>
</dbReference>
<dbReference type="SMART" id="SM00382">
    <property type="entry name" value="AAA"/>
    <property type="match status" value="1"/>
</dbReference>
<dbReference type="GO" id="GO:0006270">
    <property type="term" value="P:DNA replication initiation"/>
    <property type="evidence" value="ECO:0007669"/>
    <property type="project" value="TreeGrafter"/>
</dbReference>
<sequence>MEEVYETDDVEIISLDDLLGKVALFSGGGDSYNKNKNNEEEEIEIVPIVNFMCYRYYACKERQILPVPNRSSQYFLQRGLIECIKDYEKDDELKSKVSDFLGVSLMKNDSEEEEERIYIIEEEQGHDIKVQIIPPWSSYVHGAMICPPQERRNKSHNLWTFQVGDVVAVDCPDSNPPYMHASSKYTKNKWYPYRGPWSVCAIESIHKSTQRVRVRWLYRLTDLDQDSQKKFLKACLTTKSSQMLSQTMEQVIFTPHKDEVRCDSILGPVLIVSKDEAMDIGRQMIVTTTKSSCGDFCRLPWVTVWCEIRMKEHGGLLELDAKNTFKRNEDVSSTLDLLVDGGLNVSLPTSTKKKRKTSMTTTASPARSTAGKKDKQISSSLSPKPCGRPRRETQGDDESSPSRPRGRPQRETQGDDESSSSRPRGRPRKVTQGDGNKDETMNASFNVNEERNASGLSNGKEEDETLKIQYGSVLNIRKGRTYYSSISLVLQREKFAFGAVRRSSDPWKVCIGDVVCVDFPRSKEPPEWQTRKHRHRKGGAATWYPFVDPWSVGQVLAIYTKEKNRCKDSDDDVRLEVRWLYRRADLPEEWEKLGDWNKEKKGGDVYEELFETDDVSGLSALSLLGRVRLTSDTGEVMMKAMAGEDNKVTCVPTVNFMCYRYYSTKGQQVMRLPFSESNFCERGVVSSTMMENNDDLRSEFIRLLGLREDIITRKGVEDNRQHLCVVAGQNEAGARSGSERSYKSMQISLPWSSYVDAGVICPAKDQMVGFRWSVNVGDILAVDCPDSNIPYTSDAQKEGNSHIWYPYKGPWSICEVRNILSEKTVRIRWLYRLTDYSDNPKLQKQLKPPSKLKHIEQVIWTDHTDEIDCGSILGPILVLSKEEALKIGRQMMITSGCLPWVNALCSTIGAQSKRCFKRDEDVSSELDLLIGGEMGASLPVTVAKKRKSLASATPGKKEGQISSTFSPKPRGRSRRETQGNAIKEDSTNASFDANEDRNVSGLSNDNEEDETLKMQHGSVLENRSNQKENRNTRVDQEKLPAQDTLATSKVILERRIWTSSSPYHVDISSGRSYYTSLEVLPPYDSYIDRDKNENEKYKKQNKCWTVSLGDTVVAEWSHLGVSAEPRHPFAAQWAPCEVVSIWKNHICKDELMKLRKNLLHVSDEKKVGVDSTHNESDIIMMEVRWLYEKHDIPGAAKTQHSEEDKTKIKLEEVFETDHINECYASALLAPITIHSEINANPSTNRYLGMPVKHFFCERFWSYHRKSLVPIGSIKNRINRGRLYSRYLGKDGVLQAALNESLRAHNDEHTSSTISFHWKDAFHDAIKILSLCDASADAPARGLALPGRDKEYHQISTFLRTAICGVGSAASVCKSGEELSVNSALFVAGPPGTGKTATVRSVVANLRREQAKGEIPEFDFVPLNGMELRHPFDAYVKFWEAISGTRKEKRSPGTAAAMLERHFGGGDTKDDAYETAKKKPVTVLLLDEIDYLVTKKQTVLYNLFDWPMRAATCDSKGRLVVVGISNTINMPERLKPSIQSRLGGKRCIFQAYNKEDAKRILEVKLKPAPIFENDAIEFAARKTAVNSGDIRRAFQMCKAAAERVMAEAEYGKGFSQNSSSGPTVQISDIQKASRELFNPVIARAVSHATSLEALIIVSLASLQRQSGREMGGFDVDELISKMEGTARSLGDLQYLPPPSFAETLDILNRLGEAGVIQLDTPKIYSVGGSTWPLVTLPMDCYEVEAALRGTRHSRLSDKFCAPQTLF</sequence>
<feature type="compositionally biased region" description="Basic and acidic residues" evidence="6">
    <location>
        <begin position="974"/>
        <end position="986"/>
    </location>
</feature>
<gene>
    <name evidence="8" type="ORF">DBRI00130_LOCUS3109</name>
</gene>
<reference evidence="8" key="1">
    <citation type="submission" date="2021-01" db="EMBL/GenBank/DDBJ databases">
        <authorList>
            <person name="Corre E."/>
            <person name="Pelletier E."/>
            <person name="Niang G."/>
            <person name="Scheremetjew M."/>
            <person name="Finn R."/>
            <person name="Kale V."/>
            <person name="Holt S."/>
            <person name="Cochrane G."/>
            <person name="Meng A."/>
            <person name="Brown T."/>
            <person name="Cohen L."/>
        </authorList>
    </citation>
    <scope>NUCLEOTIDE SEQUENCE</scope>
    <source>
        <strain evidence="8">GSO104</strain>
    </source>
</reference>
<dbReference type="PANTHER" id="PTHR10763:SF23">
    <property type="entry name" value="ORIGIN RECOGNITION COMPLEX SUBUNIT 1"/>
    <property type="match status" value="1"/>
</dbReference>
<dbReference type="PRINTS" id="PR00929">
    <property type="entry name" value="ATHOOK"/>
</dbReference>
<evidence type="ECO:0000259" key="7">
    <source>
        <dbReference type="PROSITE" id="PS51038"/>
    </source>
</evidence>
<dbReference type="GO" id="GO:0003682">
    <property type="term" value="F:chromatin binding"/>
    <property type="evidence" value="ECO:0007669"/>
    <property type="project" value="InterPro"/>
</dbReference>
<dbReference type="InterPro" id="IPR050311">
    <property type="entry name" value="ORC1/CDC6"/>
</dbReference>
<dbReference type="Gene3D" id="2.30.30.490">
    <property type="match status" value="3"/>
</dbReference>
<evidence type="ECO:0000256" key="2">
    <source>
        <dbReference type="ARBA" id="ARBA00008398"/>
    </source>
</evidence>
<dbReference type="InterPro" id="IPR001025">
    <property type="entry name" value="BAH_dom"/>
</dbReference>
<dbReference type="GO" id="GO:0003688">
    <property type="term" value="F:DNA replication origin binding"/>
    <property type="evidence" value="ECO:0007669"/>
    <property type="project" value="TreeGrafter"/>
</dbReference>
<dbReference type="EMBL" id="HBNS01003831">
    <property type="protein sequence ID" value="CAE4584233.1"/>
    <property type="molecule type" value="Transcribed_RNA"/>
</dbReference>
<feature type="domain" description="BAH" evidence="7">
    <location>
        <begin position="533"/>
        <end position="673"/>
    </location>
</feature>
<name>A0A7S4UQR5_9STRA</name>
<evidence type="ECO:0000256" key="3">
    <source>
        <dbReference type="ARBA" id="ARBA00022705"/>
    </source>
</evidence>
<feature type="region of interest" description="Disordered" evidence="6">
    <location>
        <begin position="342"/>
        <end position="460"/>
    </location>
</feature>
<comment type="similarity">
    <text evidence="2">Belongs to the ORC1 family.</text>
</comment>
<dbReference type="InterPro" id="IPR027417">
    <property type="entry name" value="P-loop_NTPase"/>
</dbReference>
<proteinExistence type="inferred from homology"/>
<evidence type="ECO:0000313" key="8">
    <source>
        <dbReference type="EMBL" id="CAE4584233.1"/>
    </source>
</evidence>
<dbReference type="Gene3D" id="3.40.50.300">
    <property type="entry name" value="P-loop containing nucleotide triphosphate hydrolases"/>
    <property type="match status" value="1"/>
</dbReference>
<dbReference type="GO" id="GO:0033314">
    <property type="term" value="P:mitotic DNA replication checkpoint signaling"/>
    <property type="evidence" value="ECO:0007669"/>
    <property type="project" value="TreeGrafter"/>
</dbReference>
<dbReference type="PROSITE" id="PS51038">
    <property type="entry name" value="BAH"/>
    <property type="match status" value="3"/>
</dbReference>
<evidence type="ECO:0000256" key="6">
    <source>
        <dbReference type="SAM" id="MobiDB-lite"/>
    </source>
</evidence>
<dbReference type="InterPro" id="IPR054425">
    <property type="entry name" value="Cdc6_ORC1-like_ATPase_lid"/>
</dbReference>
<dbReference type="Pfam" id="PF22606">
    <property type="entry name" value="Cdc6-ORC-like_ATPase_lid"/>
    <property type="match status" value="1"/>
</dbReference>
<keyword evidence="4" id="KW-0238">DNA-binding</keyword>
<dbReference type="CDD" id="cd00009">
    <property type="entry name" value="AAA"/>
    <property type="match status" value="1"/>
</dbReference>
<feature type="region of interest" description="Disordered" evidence="6">
    <location>
        <begin position="949"/>
        <end position="1041"/>
    </location>
</feature>
<dbReference type="InterPro" id="IPR017956">
    <property type="entry name" value="AT_hook_DNA-bd_motif"/>
</dbReference>
<dbReference type="GO" id="GO:0016887">
    <property type="term" value="F:ATP hydrolysis activity"/>
    <property type="evidence" value="ECO:0007669"/>
    <property type="project" value="InterPro"/>
</dbReference>
<dbReference type="SUPFAM" id="SSF52540">
    <property type="entry name" value="P-loop containing nucleoside triphosphate hydrolases"/>
    <property type="match status" value="1"/>
</dbReference>
<evidence type="ECO:0000256" key="1">
    <source>
        <dbReference type="ARBA" id="ARBA00004123"/>
    </source>
</evidence>
<dbReference type="InterPro" id="IPR043151">
    <property type="entry name" value="BAH_sf"/>
</dbReference>
<comment type="subcellular location">
    <subcellularLocation>
        <location evidence="1">Nucleus</location>
    </subcellularLocation>
</comment>
<dbReference type="Pfam" id="PF00004">
    <property type="entry name" value="AAA"/>
    <property type="match status" value="1"/>
</dbReference>
<keyword evidence="3" id="KW-0235">DNA replication</keyword>